<keyword evidence="1" id="KW-1133">Transmembrane helix</keyword>
<proteinExistence type="predicted"/>
<gene>
    <name evidence="2" type="ORF">BVC80_8311g7</name>
</gene>
<feature type="transmembrane region" description="Helical" evidence="1">
    <location>
        <begin position="7"/>
        <end position="26"/>
    </location>
</feature>
<evidence type="ECO:0000256" key="1">
    <source>
        <dbReference type="SAM" id="Phobius"/>
    </source>
</evidence>
<keyword evidence="3" id="KW-1185">Reference proteome</keyword>
<reference evidence="2 3" key="1">
    <citation type="journal article" date="2017" name="Mol. Plant">
        <title>The Genome of Medicinal Plant Macleaya cordata Provides New Insights into Benzylisoquinoline Alkaloids Metabolism.</title>
        <authorList>
            <person name="Liu X."/>
            <person name="Liu Y."/>
            <person name="Huang P."/>
            <person name="Ma Y."/>
            <person name="Qing Z."/>
            <person name="Tang Q."/>
            <person name="Cao H."/>
            <person name="Cheng P."/>
            <person name="Zheng Y."/>
            <person name="Yuan Z."/>
            <person name="Zhou Y."/>
            <person name="Liu J."/>
            <person name="Tang Z."/>
            <person name="Zhuo Y."/>
            <person name="Zhang Y."/>
            <person name="Yu L."/>
            <person name="Huang J."/>
            <person name="Yang P."/>
            <person name="Peng Q."/>
            <person name="Zhang J."/>
            <person name="Jiang W."/>
            <person name="Zhang Z."/>
            <person name="Lin K."/>
            <person name="Ro D.K."/>
            <person name="Chen X."/>
            <person name="Xiong X."/>
            <person name="Shang Y."/>
            <person name="Huang S."/>
            <person name="Zeng J."/>
        </authorList>
    </citation>
    <scope>NUCLEOTIDE SEQUENCE [LARGE SCALE GENOMIC DNA]</scope>
    <source>
        <strain evidence="3">cv. BLH2017</strain>
        <tissue evidence="2">Root</tissue>
    </source>
</reference>
<keyword evidence="1" id="KW-0472">Membrane</keyword>
<name>A0A200QXH8_MACCD</name>
<protein>
    <submittedName>
        <fullName evidence="2">Uncharacterized protein</fullName>
    </submittedName>
</protein>
<dbReference type="AlphaFoldDB" id="A0A200QXH8"/>
<dbReference type="STRING" id="56857.A0A200QXH8"/>
<organism evidence="2 3">
    <name type="scientific">Macleaya cordata</name>
    <name type="common">Five-seeded plume-poppy</name>
    <name type="synonym">Bocconia cordata</name>
    <dbReference type="NCBI Taxonomy" id="56857"/>
    <lineage>
        <taxon>Eukaryota</taxon>
        <taxon>Viridiplantae</taxon>
        <taxon>Streptophyta</taxon>
        <taxon>Embryophyta</taxon>
        <taxon>Tracheophyta</taxon>
        <taxon>Spermatophyta</taxon>
        <taxon>Magnoliopsida</taxon>
        <taxon>Ranunculales</taxon>
        <taxon>Papaveraceae</taxon>
        <taxon>Papaveroideae</taxon>
        <taxon>Macleaya</taxon>
    </lineage>
</organism>
<sequence>MLESTKNWLKIIVLEILAGLNLFFWITHISNLTFGWVDLRDVANEHILALEIPSASGRHCLAERVAHFSKIVKSLHDLYPDVQSAENTILNSCKLIAPDVE</sequence>
<dbReference type="InParanoid" id="A0A200QXH8"/>
<comment type="caution">
    <text evidence="2">The sequence shown here is derived from an EMBL/GenBank/DDBJ whole genome shotgun (WGS) entry which is preliminary data.</text>
</comment>
<keyword evidence="1" id="KW-0812">Transmembrane</keyword>
<evidence type="ECO:0000313" key="2">
    <source>
        <dbReference type="EMBL" id="OVA15142.1"/>
    </source>
</evidence>
<accession>A0A200QXH8</accession>
<dbReference type="EMBL" id="MVGT01000900">
    <property type="protein sequence ID" value="OVA15142.1"/>
    <property type="molecule type" value="Genomic_DNA"/>
</dbReference>
<dbReference type="OrthoDB" id="2735536at2759"/>
<dbReference type="Gene3D" id="3.40.50.720">
    <property type="entry name" value="NAD(P)-binding Rossmann-like Domain"/>
    <property type="match status" value="1"/>
</dbReference>
<dbReference type="Proteomes" id="UP000195402">
    <property type="component" value="Unassembled WGS sequence"/>
</dbReference>
<evidence type="ECO:0000313" key="3">
    <source>
        <dbReference type="Proteomes" id="UP000195402"/>
    </source>
</evidence>